<dbReference type="Gene3D" id="1.10.565.10">
    <property type="entry name" value="Retinoid X Receptor"/>
    <property type="match status" value="1"/>
</dbReference>
<dbReference type="PROSITE" id="PS00031">
    <property type="entry name" value="NUCLEAR_REC_DBD_1"/>
    <property type="match status" value="1"/>
</dbReference>
<gene>
    <name evidence="16" type="ORF">CAEBREN_00088</name>
</gene>
<dbReference type="FunCoup" id="G0P9Y8">
    <property type="interactions" value="1"/>
</dbReference>
<dbReference type="InterPro" id="IPR013088">
    <property type="entry name" value="Znf_NHR/GATA"/>
</dbReference>
<evidence type="ECO:0000256" key="13">
    <source>
        <dbReference type="SAM" id="MobiDB-lite"/>
    </source>
</evidence>
<evidence type="ECO:0000259" key="14">
    <source>
        <dbReference type="PROSITE" id="PS51030"/>
    </source>
</evidence>
<dbReference type="SUPFAM" id="SSF48508">
    <property type="entry name" value="Nuclear receptor ligand-binding domain"/>
    <property type="match status" value="1"/>
</dbReference>
<dbReference type="AlphaFoldDB" id="G0P9Y8"/>
<dbReference type="SMART" id="SM00399">
    <property type="entry name" value="ZnF_C4"/>
    <property type="match status" value="1"/>
</dbReference>
<feature type="domain" description="NR LBD" evidence="15">
    <location>
        <begin position="151"/>
        <end position="419"/>
    </location>
</feature>
<evidence type="ECO:0000256" key="4">
    <source>
        <dbReference type="ARBA" id="ARBA00022771"/>
    </source>
</evidence>
<keyword evidence="8 12" id="KW-0804">Transcription</keyword>
<dbReference type="FunFam" id="1.10.565.10:FF:000045">
    <property type="entry name" value="Nuclear Hormone Receptor family"/>
    <property type="match status" value="1"/>
</dbReference>
<evidence type="ECO:0000256" key="10">
    <source>
        <dbReference type="ARBA" id="ARBA00023242"/>
    </source>
</evidence>
<dbReference type="PANTHER" id="PTHR47630">
    <property type="entry name" value="NUCLEAR HORMONE RECEPTOR FAMILY-RELATED-RELATED"/>
    <property type="match status" value="1"/>
</dbReference>
<dbReference type="Pfam" id="PF00104">
    <property type="entry name" value="Hormone_recep"/>
    <property type="match status" value="1"/>
</dbReference>
<dbReference type="FunFam" id="3.30.50.10:FF:000030">
    <property type="entry name" value="Nuclear Hormone Receptor family"/>
    <property type="match status" value="1"/>
</dbReference>
<dbReference type="CDD" id="cd06157">
    <property type="entry name" value="NR_LBD"/>
    <property type="match status" value="1"/>
</dbReference>
<dbReference type="PROSITE" id="PS51843">
    <property type="entry name" value="NR_LBD"/>
    <property type="match status" value="1"/>
</dbReference>
<evidence type="ECO:0000256" key="5">
    <source>
        <dbReference type="ARBA" id="ARBA00022833"/>
    </source>
</evidence>
<dbReference type="InterPro" id="IPR001723">
    <property type="entry name" value="Nuclear_hrmn_rcpt"/>
</dbReference>
<keyword evidence="4 12" id="KW-0863">Zinc-finger</keyword>
<evidence type="ECO:0000256" key="1">
    <source>
        <dbReference type="ARBA" id="ARBA00004123"/>
    </source>
</evidence>
<feature type="region of interest" description="Disordered" evidence="13">
    <location>
        <begin position="425"/>
        <end position="452"/>
    </location>
</feature>
<dbReference type="Pfam" id="PF00105">
    <property type="entry name" value="zf-C4"/>
    <property type="match status" value="1"/>
</dbReference>
<keyword evidence="7 12" id="KW-0238">DNA-binding</keyword>
<evidence type="ECO:0000259" key="15">
    <source>
        <dbReference type="PROSITE" id="PS51843"/>
    </source>
</evidence>
<keyword evidence="9 12" id="KW-0675">Receptor</keyword>
<feature type="domain" description="Nuclear receptor" evidence="14">
    <location>
        <begin position="21"/>
        <end position="96"/>
    </location>
</feature>
<evidence type="ECO:0000256" key="9">
    <source>
        <dbReference type="ARBA" id="ARBA00023170"/>
    </source>
</evidence>
<reference evidence="17" key="1">
    <citation type="submission" date="2011-07" db="EMBL/GenBank/DDBJ databases">
        <authorList>
            <consortium name="Caenorhabditis brenneri Sequencing and Analysis Consortium"/>
            <person name="Wilson R.K."/>
        </authorList>
    </citation>
    <scope>NUCLEOTIDE SEQUENCE [LARGE SCALE GENOMIC DNA]</scope>
    <source>
        <strain evidence="17">PB2801</strain>
    </source>
</reference>
<evidence type="ECO:0000256" key="3">
    <source>
        <dbReference type="ARBA" id="ARBA00022723"/>
    </source>
</evidence>
<sequence length="452" mass="52287">MRPPFKNVTAAEWRNPEPVLKEGCLVCGDENAKRHYGAMSCNGCKGFFRRSIWENREYRCSFGKECVIVYKYRNRCRYCRLQRCLDVGMDKNAVRSERTKKVKQEMRMEVDFDKRVIKTEVYSDEEEDDNYSDECPPDMIDIKPDIAMALDTRNGIQEMLYNEQQVLNRAEDCDPTKCYSMDLEVAPAVENPGLVCARTKIIWDQAHGGLITAESLRFNWCRTFTLTLDWFETIYEYVSLQPEDKVSLVKFTLMPVGWLWYAYKAYKLKCDGIVFVDGSYFPRDKKLQPQVCGMCVLYYGKITESFMDDVVARMRDLRMDETEMVLLKGLAFLVPDVRLSVHGNYIVKTGRERIKKYLVEYVRGKCANYLEASFRLAKLLQILPIVNTLGRYEDESALIVSLGETEFTGPGAGLAYHIHSNESRVLAPKPKPRPPQNPLSSLHMFVDPSMEQ</sequence>
<dbReference type="HOGENOM" id="CLU_007368_3_3_1"/>
<protein>
    <submittedName>
        <fullName evidence="16">Uncharacterized protein</fullName>
    </submittedName>
</protein>
<evidence type="ECO:0000256" key="6">
    <source>
        <dbReference type="ARBA" id="ARBA00023015"/>
    </source>
</evidence>
<dbReference type="SUPFAM" id="SSF57716">
    <property type="entry name" value="Glucocorticoid receptor-like (DNA-binding domain)"/>
    <property type="match status" value="1"/>
</dbReference>
<dbReference type="GO" id="GO:0005634">
    <property type="term" value="C:nucleus"/>
    <property type="evidence" value="ECO:0007669"/>
    <property type="project" value="UniProtKB-SubCell"/>
</dbReference>
<dbReference type="InterPro" id="IPR001628">
    <property type="entry name" value="Znf_hrmn_rcpt"/>
</dbReference>
<evidence type="ECO:0000256" key="11">
    <source>
        <dbReference type="ARBA" id="ARBA00037512"/>
    </source>
</evidence>
<dbReference type="InterPro" id="IPR000536">
    <property type="entry name" value="Nucl_hrmn_rcpt_lig-bd"/>
</dbReference>
<evidence type="ECO:0000313" key="16">
    <source>
        <dbReference type="EMBL" id="EGT48785.1"/>
    </source>
</evidence>
<dbReference type="InterPro" id="IPR035500">
    <property type="entry name" value="NHR-like_dom_sf"/>
</dbReference>
<keyword evidence="17" id="KW-1185">Reference proteome</keyword>
<dbReference type="STRING" id="135651.G0P9Y8"/>
<keyword evidence="5 12" id="KW-0862">Zinc</keyword>
<dbReference type="GO" id="GO:0000978">
    <property type="term" value="F:RNA polymerase II cis-regulatory region sequence-specific DNA binding"/>
    <property type="evidence" value="ECO:0007669"/>
    <property type="project" value="InterPro"/>
</dbReference>
<dbReference type="InterPro" id="IPR052499">
    <property type="entry name" value="C.elegans_NHRs"/>
</dbReference>
<accession>G0P9Y8</accession>
<dbReference type="OrthoDB" id="5798272at2759"/>
<dbReference type="InterPro" id="IPR049636">
    <property type="entry name" value="HNF4-like_DBD"/>
</dbReference>
<evidence type="ECO:0000256" key="7">
    <source>
        <dbReference type="ARBA" id="ARBA00023125"/>
    </source>
</evidence>
<comment type="similarity">
    <text evidence="2 12">Belongs to the nuclear hormone receptor family.</text>
</comment>
<dbReference type="OMA" id="HESTTMH"/>
<dbReference type="CDD" id="cd06960">
    <property type="entry name" value="NR_DBD_HNF4A"/>
    <property type="match status" value="1"/>
</dbReference>
<keyword evidence="10 12" id="KW-0539">Nucleus</keyword>
<comment type="subcellular location">
    <subcellularLocation>
        <location evidence="1 12">Nucleus</location>
    </subcellularLocation>
</comment>
<dbReference type="PRINTS" id="PR00047">
    <property type="entry name" value="STROIDFINGER"/>
</dbReference>
<name>G0P9Y8_CAEBE</name>
<dbReference type="Proteomes" id="UP000008068">
    <property type="component" value="Unassembled WGS sequence"/>
</dbReference>
<evidence type="ECO:0000256" key="12">
    <source>
        <dbReference type="RuleBase" id="RU004334"/>
    </source>
</evidence>
<keyword evidence="6 12" id="KW-0805">Transcription regulation</keyword>
<evidence type="ECO:0000313" key="17">
    <source>
        <dbReference type="Proteomes" id="UP000008068"/>
    </source>
</evidence>
<keyword evidence="3 12" id="KW-0479">Metal-binding</keyword>
<dbReference type="PROSITE" id="PS51030">
    <property type="entry name" value="NUCLEAR_REC_DBD_2"/>
    <property type="match status" value="1"/>
</dbReference>
<dbReference type="GO" id="GO:0008270">
    <property type="term" value="F:zinc ion binding"/>
    <property type="evidence" value="ECO:0007669"/>
    <property type="project" value="UniProtKB-KW"/>
</dbReference>
<dbReference type="PANTHER" id="PTHR47630:SF7">
    <property type="entry name" value="NUCLEAR HORMONE RECEPTOR FAMILY"/>
    <property type="match status" value="1"/>
</dbReference>
<organism evidence="17">
    <name type="scientific">Caenorhabditis brenneri</name>
    <name type="common">Nematode worm</name>
    <dbReference type="NCBI Taxonomy" id="135651"/>
    <lineage>
        <taxon>Eukaryota</taxon>
        <taxon>Metazoa</taxon>
        <taxon>Ecdysozoa</taxon>
        <taxon>Nematoda</taxon>
        <taxon>Chromadorea</taxon>
        <taxon>Rhabditida</taxon>
        <taxon>Rhabditina</taxon>
        <taxon>Rhabditomorpha</taxon>
        <taxon>Rhabditoidea</taxon>
        <taxon>Rhabditidae</taxon>
        <taxon>Peloderinae</taxon>
        <taxon>Caenorhabditis</taxon>
    </lineage>
</organism>
<evidence type="ECO:0000256" key="8">
    <source>
        <dbReference type="ARBA" id="ARBA00023163"/>
    </source>
</evidence>
<dbReference type="InParanoid" id="G0P9Y8"/>
<evidence type="ECO:0000256" key="2">
    <source>
        <dbReference type="ARBA" id="ARBA00005993"/>
    </source>
</evidence>
<dbReference type="eggNOG" id="KOG3575">
    <property type="taxonomic scope" value="Eukaryota"/>
</dbReference>
<comment type="function">
    <text evidence="11">Orphan nuclear receptor.</text>
</comment>
<dbReference type="GO" id="GO:0003700">
    <property type="term" value="F:DNA-binding transcription factor activity"/>
    <property type="evidence" value="ECO:0007669"/>
    <property type="project" value="InterPro"/>
</dbReference>
<dbReference type="EMBL" id="GL380161">
    <property type="protein sequence ID" value="EGT48785.1"/>
    <property type="molecule type" value="Genomic_DNA"/>
</dbReference>
<dbReference type="SMART" id="SM00430">
    <property type="entry name" value="HOLI"/>
    <property type="match status" value="1"/>
</dbReference>
<proteinExistence type="inferred from homology"/>
<dbReference type="Gene3D" id="3.30.50.10">
    <property type="entry name" value="Erythroid Transcription Factor GATA-1, subunit A"/>
    <property type="match status" value="1"/>
</dbReference>
<dbReference type="PRINTS" id="PR00398">
    <property type="entry name" value="STRDHORMONER"/>
</dbReference>